<dbReference type="SUPFAM" id="SSF50729">
    <property type="entry name" value="PH domain-like"/>
    <property type="match status" value="1"/>
</dbReference>
<dbReference type="Pfam" id="PF07686">
    <property type="entry name" value="V-set"/>
    <property type="match status" value="2"/>
</dbReference>
<keyword evidence="15" id="KW-1185">Reference proteome</keyword>
<keyword evidence="12" id="KW-0732">Signal</keyword>
<keyword evidence="7" id="KW-0472">Membrane</keyword>
<evidence type="ECO:0000256" key="12">
    <source>
        <dbReference type="SAM" id="SignalP"/>
    </source>
</evidence>
<dbReference type="PANTHER" id="PTHR23266">
    <property type="entry name" value="IMMUNOGLOBULIN HEAVY CHAIN"/>
    <property type="match status" value="1"/>
</dbReference>
<keyword evidence="10" id="KW-1280">Immunoglobulin</keyword>
<evidence type="ECO:0000256" key="10">
    <source>
        <dbReference type="ARBA" id="ARBA00043265"/>
    </source>
</evidence>
<feature type="region of interest" description="Disordered" evidence="11">
    <location>
        <begin position="270"/>
        <end position="299"/>
    </location>
</feature>
<evidence type="ECO:0000256" key="7">
    <source>
        <dbReference type="ARBA" id="ARBA00023136"/>
    </source>
</evidence>
<dbReference type="InterPro" id="IPR013783">
    <property type="entry name" value="Ig-like_fold"/>
</dbReference>
<evidence type="ECO:0000256" key="4">
    <source>
        <dbReference type="ARBA" id="ARBA00022525"/>
    </source>
</evidence>
<dbReference type="SMART" id="SM00409">
    <property type="entry name" value="IG"/>
    <property type="match status" value="2"/>
</dbReference>
<keyword evidence="4" id="KW-0964">Secreted</keyword>
<feature type="compositionally biased region" description="Basic and acidic residues" evidence="11">
    <location>
        <begin position="496"/>
        <end position="508"/>
    </location>
</feature>
<evidence type="ECO:0000256" key="11">
    <source>
        <dbReference type="SAM" id="MobiDB-lite"/>
    </source>
</evidence>
<dbReference type="Gene3D" id="2.60.40.10">
    <property type="entry name" value="Immunoglobulins"/>
    <property type="match status" value="2"/>
</dbReference>
<keyword evidence="5" id="KW-0391">Immunity</keyword>
<dbReference type="InterPro" id="IPR007110">
    <property type="entry name" value="Ig-like_dom"/>
</dbReference>
<dbReference type="InterPro" id="IPR003599">
    <property type="entry name" value="Ig_sub"/>
</dbReference>
<dbReference type="EMBL" id="JASSZA010000008">
    <property type="protein sequence ID" value="KAK2105002.1"/>
    <property type="molecule type" value="Genomic_DNA"/>
</dbReference>
<dbReference type="SUPFAM" id="SSF48726">
    <property type="entry name" value="Immunoglobulin"/>
    <property type="match status" value="2"/>
</dbReference>
<dbReference type="InterPro" id="IPR050199">
    <property type="entry name" value="IgHV"/>
</dbReference>
<keyword evidence="3" id="KW-1003">Cell membrane</keyword>
<feature type="chain" id="PRO_5046380165" description="Ig-like domain-containing protein" evidence="12">
    <location>
        <begin position="20"/>
        <end position="550"/>
    </location>
</feature>
<proteinExistence type="predicted"/>
<feature type="signal peptide" evidence="12">
    <location>
        <begin position="1"/>
        <end position="19"/>
    </location>
</feature>
<feature type="region of interest" description="Disordered" evidence="11">
    <location>
        <begin position="406"/>
        <end position="550"/>
    </location>
</feature>
<feature type="domain" description="Ig-like" evidence="13">
    <location>
        <begin position="31"/>
        <end position="115"/>
    </location>
</feature>
<comment type="subcellular location">
    <subcellularLocation>
        <location evidence="1">Cell membrane</location>
    </subcellularLocation>
    <subcellularLocation>
        <location evidence="2">Secreted</location>
    </subcellularLocation>
</comment>
<evidence type="ECO:0000256" key="3">
    <source>
        <dbReference type="ARBA" id="ARBA00022475"/>
    </source>
</evidence>
<feature type="compositionally biased region" description="Low complexity" evidence="11">
    <location>
        <begin position="417"/>
        <end position="426"/>
    </location>
</feature>
<dbReference type="SMART" id="SM00406">
    <property type="entry name" value="IGv"/>
    <property type="match status" value="2"/>
</dbReference>
<feature type="domain" description="Ig-like" evidence="13">
    <location>
        <begin position="138"/>
        <end position="223"/>
    </location>
</feature>
<feature type="region of interest" description="Disordered" evidence="11">
    <location>
        <begin position="374"/>
        <end position="393"/>
    </location>
</feature>
<sequence>MEFGLSWVFLVTIIKGIQCEVQLVESGGGLVQPGGSLRLSCAASGFTFSDYWMSWVRHAPGKGLEWVGEINPNGGSTYYADRVKGRFTISRDNSKNSPYLQMSSLRAEDTAVYYCARYTVRGGVQCEVQLVESGGGLVQPGGSLRPSCVASGFTFSSYDMSWVHQALGKGLEWVSYISSPSGSNTNYADSVKGRFIISRDNAKNSLYLQMNSLRAEDTAVYYCARDTSPGHPRRPTEWSGARADASASHHIFHTGSRCRRGGERAEVAWSDRLQRQKSPFSPEPMPSRSTPTSGRTGSCERAAVTVSSFYDVTRNRHGLVSVGGAKATVTSTIAPNTTFPKTPQKSGQGPTAEPALCLEQLTTFAEKFQELKEAAETPTDKAQEKTETWSHAAAATCTRSLRRTRWDRRDAERGHCAGAEATAAAPEESHAPQTTALQEAATSGEPGRGLDTNREEKNTQLKRRKEELEAELREQETELKGLRKQSEIPPQLLSERLCRREAPGGRERMKTRKTERHLEVEANSFPELLDRKSDDPPDFCSGLPMLGTNS</sequence>
<feature type="compositionally biased region" description="Basic and acidic residues" evidence="11">
    <location>
        <begin position="451"/>
        <end position="486"/>
    </location>
</feature>
<keyword evidence="6" id="KW-1064">Adaptive immunity</keyword>
<evidence type="ECO:0000256" key="5">
    <source>
        <dbReference type="ARBA" id="ARBA00022859"/>
    </source>
</evidence>
<evidence type="ECO:0000313" key="15">
    <source>
        <dbReference type="Proteomes" id="UP001266305"/>
    </source>
</evidence>
<dbReference type="Proteomes" id="UP001266305">
    <property type="component" value="Unassembled WGS sequence"/>
</dbReference>
<comment type="caution">
    <text evidence="14">The sequence shown here is derived from an EMBL/GenBank/DDBJ whole genome shotgun (WGS) entry which is preliminary data.</text>
</comment>
<evidence type="ECO:0000256" key="6">
    <source>
        <dbReference type="ARBA" id="ARBA00023130"/>
    </source>
</evidence>
<dbReference type="CDD" id="cd04981">
    <property type="entry name" value="IgV_H"/>
    <property type="match status" value="1"/>
</dbReference>
<dbReference type="InterPro" id="IPR036179">
    <property type="entry name" value="Ig-like_dom_sf"/>
</dbReference>
<evidence type="ECO:0000313" key="14">
    <source>
        <dbReference type="EMBL" id="KAK2105002.1"/>
    </source>
</evidence>
<comment type="subunit">
    <text evidence="9">Immunoglobulins are composed of two identical heavy chains and two identical light chains; disulfide-linked.</text>
</comment>
<dbReference type="InterPro" id="IPR013106">
    <property type="entry name" value="Ig_V-set"/>
</dbReference>
<dbReference type="PROSITE" id="PS50835">
    <property type="entry name" value="IG_LIKE"/>
    <property type="match status" value="2"/>
</dbReference>
<evidence type="ECO:0000259" key="13">
    <source>
        <dbReference type="PROSITE" id="PS50835"/>
    </source>
</evidence>
<name>A0ABQ9V6K3_SAGOE</name>
<evidence type="ECO:0000256" key="9">
    <source>
        <dbReference type="ARBA" id="ARBA00038737"/>
    </source>
</evidence>
<feature type="compositionally biased region" description="Basic and acidic residues" evidence="11">
    <location>
        <begin position="374"/>
        <end position="388"/>
    </location>
</feature>
<accession>A0ABQ9V6K3</accession>
<evidence type="ECO:0000256" key="8">
    <source>
        <dbReference type="ARBA" id="ARBA00023319"/>
    </source>
</evidence>
<evidence type="ECO:0000256" key="2">
    <source>
        <dbReference type="ARBA" id="ARBA00004613"/>
    </source>
</evidence>
<evidence type="ECO:0000256" key="1">
    <source>
        <dbReference type="ARBA" id="ARBA00004236"/>
    </source>
</evidence>
<organism evidence="14 15">
    <name type="scientific">Saguinus oedipus</name>
    <name type="common">Cotton-top tamarin</name>
    <name type="synonym">Oedipomidas oedipus</name>
    <dbReference type="NCBI Taxonomy" id="9490"/>
    <lineage>
        <taxon>Eukaryota</taxon>
        <taxon>Metazoa</taxon>
        <taxon>Chordata</taxon>
        <taxon>Craniata</taxon>
        <taxon>Vertebrata</taxon>
        <taxon>Euteleostomi</taxon>
        <taxon>Mammalia</taxon>
        <taxon>Eutheria</taxon>
        <taxon>Euarchontoglires</taxon>
        <taxon>Primates</taxon>
        <taxon>Haplorrhini</taxon>
        <taxon>Platyrrhini</taxon>
        <taxon>Cebidae</taxon>
        <taxon>Callitrichinae</taxon>
        <taxon>Saguinus</taxon>
    </lineage>
</organism>
<feature type="compositionally biased region" description="Polar residues" evidence="11">
    <location>
        <begin position="432"/>
        <end position="441"/>
    </location>
</feature>
<protein>
    <recommendedName>
        <fullName evidence="13">Ig-like domain-containing protein</fullName>
    </recommendedName>
</protein>
<reference evidence="14 15" key="1">
    <citation type="submission" date="2023-05" db="EMBL/GenBank/DDBJ databases">
        <title>B98-5 Cell Line De Novo Hybrid Assembly: An Optical Mapping Approach.</title>
        <authorList>
            <person name="Kananen K."/>
            <person name="Auerbach J.A."/>
            <person name="Kautto E."/>
            <person name="Blachly J.S."/>
        </authorList>
    </citation>
    <scope>NUCLEOTIDE SEQUENCE [LARGE SCALE GENOMIC DNA]</scope>
    <source>
        <strain evidence="14">B95-8</strain>
        <tissue evidence="14">Cell line</tissue>
    </source>
</reference>
<gene>
    <name evidence="14" type="ORF">P7K49_018858</name>
</gene>
<keyword evidence="8" id="KW-0393">Immunoglobulin domain</keyword>
<feature type="compositionally biased region" description="Low complexity" evidence="11">
    <location>
        <begin position="286"/>
        <end position="297"/>
    </location>
</feature>